<evidence type="ECO:0000313" key="7">
    <source>
        <dbReference type="EMBL" id="MBO9202271.1"/>
    </source>
</evidence>
<evidence type="ECO:0000259" key="5">
    <source>
        <dbReference type="Pfam" id="PF04542"/>
    </source>
</evidence>
<dbReference type="Pfam" id="PF04542">
    <property type="entry name" value="Sigma70_r2"/>
    <property type="match status" value="1"/>
</dbReference>
<dbReference type="InterPro" id="IPR013249">
    <property type="entry name" value="RNA_pol_sigma70_r4_t2"/>
</dbReference>
<dbReference type="Gene3D" id="1.10.10.10">
    <property type="entry name" value="Winged helix-like DNA-binding domain superfamily/Winged helix DNA-binding domain"/>
    <property type="match status" value="1"/>
</dbReference>
<reference evidence="7 8" key="1">
    <citation type="submission" date="2021-03" db="EMBL/GenBank/DDBJ databases">
        <title>Assistant Professor.</title>
        <authorList>
            <person name="Huq M.A."/>
        </authorList>
    </citation>
    <scope>NUCLEOTIDE SEQUENCE [LARGE SCALE GENOMIC DNA]</scope>
    <source>
        <strain evidence="7 8">MAH-29</strain>
    </source>
</reference>
<dbReference type="InterPro" id="IPR013325">
    <property type="entry name" value="RNA_pol_sigma_r2"/>
</dbReference>
<dbReference type="Gene3D" id="1.10.1740.10">
    <property type="match status" value="1"/>
</dbReference>
<dbReference type="InterPro" id="IPR036388">
    <property type="entry name" value="WH-like_DNA-bd_sf"/>
</dbReference>
<proteinExistence type="inferred from homology"/>
<evidence type="ECO:0000313" key="8">
    <source>
        <dbReference type="Proteomes" id="UP000677244"/>
    </source>
</evidence>
<dbReference type="InterPro" id="IPR013324">
    <property type="entry name" value="RNA_pol_sigma_r3/r4-like"/>
</dbReference>
<keyword evidence="4" id="KW-0804">Transcription</keyword>
<accession>A0ABS3YYP5</accession>
<evidence type="ECO:0000256" key="2">
    <source>
        <dbReference type="ARBA" id="ARBA00023015"/>
    </source>
</evidence>
<comment type="caution">
    <text evidence="7">The sequence shown here is derived from an EMBL/GenBank/DDBJ whole genome shotgun (WGS) entry which is preliminary data.</text>
</comment>
<comment type="similarity">
    <text evidence="1">Belongs to the sigma-70 factor family. ECF subfamily.</text>
</comment>
<evidence type="ECO:0000256" key="4">
    <source>
        <dbReference type="ARBA" id="ARBA00023163"/>
    </source>
</evidence>
<dbReference type="SUPFAM" id="SSF88946">
    <property type="entry name" value="Sigma2 domain of RNA polymerase sigma factors"/>
    <property type="match status" value="1"/>
</dbReference>
<keyword evidence="2" id="KW-0805">Transcription regulation</keyword>
<keyword evidence="8" id="KW-1185">Reference proteome</keyword>
<name>A0ABS3YYP5_9BACT</name>
<dbReference type="InterPro" id="IPR014327">
    <property type="entry name" value="RNA_pol_sigma70_bacteroid"/>
</dbReference>
<dbReference type="InterPro" id="IPR007627">
    <property type="entry name" value="RNA_pol_sigma70_r2"/>
</dbReference>
<dbReference type="PANTHER" id="PTHR43133">
    <property type="entry name" value="RNA POLYMERASE ECF-TYPE SIGMA FACTO"/>
    <property type="match status" value="1"/>
</dbReference>
<dbReference type="InterPro" id="IPR014284">
    <property type="entry name" value="RNA_pol_sigma-70_dom"/>
</dbReference>
<dbReference type="NCBIfam" id="TIGR02937">
    <property type="entry name" value="sigma70-ECF"/>
    <property type="match status" value="1"/>
</dbReference>
<dbReference type="RefSeq" id="WP_209140317.1">
    <property type="nucleotide sequence ID" value="NZ_JAGHKO010000004.1"/>
</dbReference>
<dbReference type="NCBIfam" id="TIGR02985">
    <property type="entry name" value="Sig70_bacteroi1"/>
    <property type="match status" value="1"/>
</dbReference>
<feature type="domain" description="RNA polymerase sigma-70 region 2" evidence="5">
    <location>
        <begin position="12"/>
        <end position="73"/>
    </location>
</feature>
<dbReference type="InterPro" id="IPR039425">
    <property type="entry name" value="RNA_pol_sigma-70-like"/>
</dbReference>
<dbReference type="EMBL" id="JAGHKO010000004">
    <property type="protein sequence ID" value="MBO9202271.1"/>
    <property type="molecule type" value="Genomic_DNA"/>
</dbReference>
<evidence type="ECO:0000256" key="1">
    <source>
        <dbReference type="ARBA" id="ARBA00010641"/>
    </source>
</evidence>
<dbReference type="Proteomes" id="UP000677244">
    <property type="component" value="Unassembled WGS sequence"/>
</dbReference>
<dbReference type="Pfam" id="PF08281">
    <property type="entry name" value="Sigma70_r4_2"/>
    <property type="match status" value="1"/>
</dbReference>
<feature type="domain" description="RNA polymerase sigma factor 70 region 4 type 2" evidence="6">
    <location>
        <begin position="109"/>
        <end position="157"/>
    </location>
</feature>
<dbReference type="SUPFAM" id="SSF88659">
    <property type="entry name" value="Sigma3 and sigma4 domains of RNA polymerase sigma factors"/>
    <property type="match status" value="1"/>
</dbReference>
<keyword evidence="3" id="KW-0731">Sigma factor</keyword>
<evidence type="ECO:0000256" key="3">
    <source>
        <dbReference type="ARBA" id="ARBA00023082"/>
    </source>
</evidence>
<protein>
    <submittedName>
        <fullName evidence="7">RNA polymerase sigma-70 factor</fullName>
    </submittedName>
</protein>
<evidence type="ECO:0000259" key="6">
    <source>
        <dbReference type="Pfam" id="PF08281"/>
    </source>
</evidence>
<gene>
    <name evidence="7" type="ORF">J7I42_18440</name>
</gene>
<sequence length="169" mass="19785">MPIPHPVVFAEIYNRFYDPLVFFARKFLFDPLVAEDIVTELFLKFWQKQEQFNSPIAVKTFLYISTRNACINHNQKFRKQARAKAELRILTDELEESILQTITRSELLRDIYSSVESLPTQCRKIILLSYLGGLTNQQIARHLQLSVHTVKNQKVRGIMLVRGKVFQES</sequence>
<dbReference type="PANTHER" id="PTHR43133:SF46">
    <property type="entry name" value="RNA POLYMERASE SIGMA-70 FACTOR ECF SUBFAMILY"/>
    <property type="match status" value="1"/>
</dbReference>
<organism evidence="7 8">
    <name type="scientific">Niastella soli</name>
    <dbReference type="NCBI Taxonomy" id="2821487"/>
    <lineage>
        <taxon>Bacteria</taxon>
        <taxon>Pseudomonadati</taxon>
        <taxon>Bacteroidota</taxon>
        <taxon>Chitinophagia</taxon>
        <taxon>Chitinophagales</taxon>
        <taxon>Chitinophagaceae</taxon>
        <taxon>Niastella</taxon>
    </lineage>
</organism>